<sequence>MSDEDTEAIRVLRASSALIPPDERARNSSLMVKYMHLDADKILSAYGRFGKYQMVTYLITNSVHILFAINMMVMPFITVDPEFDCLITPPPEEYTVIDKCTVMDSNNWTISCSSIPGSNRVKNLATSILGGMLVGPIITQLSDLFGRRLTFLIPLYVAVLSNLICAIAPNYSIFLIFRFFAGVATTGFSVIGFVLCMESVALEFRSLIPFMGCITWVIGIVMNGTYWALSLFSTELSEDKMTGFFLSGLVEFPAGLVSIVLLIYLDRRTVSFFSLLLQAVSMICALYLPLNKKATMIFPLMAKVFNSIVWSSQPLLYTESTPTSVRNVFCGVVGFLGDFGSVLAPYLKRLEAIDKSAPALLIAVMSVMSALIVLVLPETKNKKLPEDISDFDPGPLMRWICGKKECLHTEEVSKENHLPRQNYRL</sequence>
<keyword evidence="7" id="KW-1185">Reference proteome</keyword>
<feature type="transmembrane region" description="Helical" evidence="5">
    <location>
        <begin position="175"/>
        <end position="195"/>
    </location>
</feature>
<dbReference type="PANTHER" id="PTHR24064">
    <property type="entry name" value="SOLUTE CARRIER FAMILY 22 MEMBER"/>
    <property type="match status" value="1"/>
</dbReference>
<feature type="transmembrane region" description="Helical" evidence="5">
    <location>
        <begin position="55"/>
        <end position="77"/>
    </location>
</feature>
<feature type="transmembrane region" description="Helical" evidence="5">
    <location>
        <begin position="207"/>
        <end position="229"/>
    </location>
</feature>
<keyword evidence="2 5" id="KW-0812">Transmembrane</keyword>
<protein>
    <recommendedName>
        <fullName evidence="8">Transporter, major facilitator family protein</fullName>
    </recommendedName>
</protein>
<feature type="transmembrane region" description="Helical" evidence="5">
    <location>
        <begin position="328"/>
        <end position="347"/>
    </location>
</feature>
<dbReference type="OrthoDB" id="3936150at2759"/>
<reference evidence="7" key="2">
    <citation type="journal article" date="2016" name="Sci. Rep.">
        <title>Dictyocaulus viviparus genome, variome and transcriptome elucidate lungworm biology and support future intervention.</title>
        <authorList>
            <person name="McNulty S.N."/>
            <person name="Strube C."/>
            <person name="Rosa B.A."/>
            <person name="Martin J.C."/>
            <person name="Tyagi R."/>
            <person name="Choi Y.J."/>
            <person name="Wang Q."/>
            <person name="Hallsworth Pepin K."/>
            <person name="Zhang X."/>
            <person name="Ozersky P."/>
            <person name="Wilson R.K."/>
            <person name="Sternberg P.W."/>
            <person name="Gasser R.B."/>
            <person name="Mitreva M."/>
        </authorList>
    </citation>
    <scope>NUCLEOTIDE SEQUENCE [LARGE SCALE GENOMIC DNA]</scope>
    <source>
        <strain evidence="7">HannoverDv2000</strain>
    </source>
</reference>
<feature type="transmembrane region" description="Helical" evidence="5">
    <location>
        <begin position="241"/>
        <end position="265"/>
    </location>
</feature>
<evidence type="ECO:0000256" key="2">
    <source>
        <dbReference type="ARBA" id="ARBA00022692"/>
    </source>
</evidence>
<name>A0A0D8XQ80_DICVI</name>
<evidence type="ECO:0000256" key="5">
    <source>
        <dbReference type="SAM" id="Phobius"/>
    </source>
</evidence>
<evidence type="ECO:0000256" key="1">
    <source>
        <dbReference type="ARBA" id="ARBA00004141"/>
    </source>
</evidence>
<evidence type="ECO:0000313" key="6">
    <source>
        <dbReference type="EMBL" id="KJH45954.1"/>
    </source>
</evidence>
<keyword evidence="3 5" id="KW-1133">Transmembrane helix</keyword>
<dbReference type="SUPFAM" id="SSF103473">
    <property type="entry name" value="MFS general substrate transporter"/>
    <property type="match status" value="2"/>
</dbReference>
<gene>
    <name evidence="6" type="ORF">DICVIV_07994</name>
</gene>
<comment type="subcellular location">
    <subcellularLocation>
        <location evidence="1">Membrane</location>
        <topology evidence="1">Multi-pass membrane protein</topology>
    </subcellularLocation>
</comment>
<dbReference type="Gene3D" id="1.20.1250.20">
    <property type="entry name" value="MFS general substrate transporter like domains"/>
    <property type="match status" value="2"/>
</dbReference>
<evidence type="ECO:0000313" key="7">
    <source>
        <dbReference type="Proteomes" id="UP000053766"/>
    </source>
</evidence>
<evidence type="ECO:0000256" key="4">
    <source>
        <dbReference type="ARBA" id="ARBA00023136"/>
    </source>
</evidence>
<dbReference type="STRING" id="29172.A0A0D8XQ80"/>
<dbReference type="InterPro" id="IPR036259">
    <property type="entry name" value="MFS_trans_sf"/>
</dbReference>
<organism evidence="6 7">
    <name type="scientific">Dictyocaulus viviparus</name>
    <name type="common">Bovine lungworm</name>
    <dbReference type="NCBI Taxonomy" id="29172"/>
    <lineage>
        <taxon>Eukaryota</taxon>
        <taxon>Metazoa</taxon>
        <taxon>Ecdysozoa</taxon>
        <taxon>Nematoda</taxon>
        <taxon>Chromadorea</taxon>
        <taxon>Rhabditida</taxon>
        <taxon>Rhabditina</taxon>
        <taxon>Rhabditomorpha</taxon>
        <taxon>Strongyloidea</taxon>
        <taxon>Metastrongylidae</taxon>
        <taxon>Dictyocaulus</taxon>
    </lineage>
</organism>
<dbReference type="GO" id="GO:0016020">
    <property type="term" value="C:membrane"/>
    <property type="evidence" value="ECO:0007669"/>
    <property type="project" value="UniProtKB-SubCell"/>
</dbReference>
<reference evidence="6 7" key="1">
    <citation type="submission" date="2013-11" db="EMBL/GenBank/DDBJ databases">
        <title>Draft genome of the bovine lungworm Dictyocaulus viviparus.</title>
        <authorList>
            <person name="Mitreva M."/>
        </authorList>
    </citation>
    <scope>NUCLEOTIDE SEQUENCE [LARGE SCALE GENOMIC DNA]</scope>
    <source>
        <strain evidence="6 7">HannoverDv2000</strain>
    </source>
</reference>
<evidence type="ECO:0008006" key="8">
    <source>
        <dbReference type="Google" id="ProtNLM"/>
    </source>
</evidence>
<accession>A0A0D8XQ80</accession>
<dbReference type="Proteomes" id="UP000053766">
    <property type="component" value="Unassembled WGS sequence"/>
</dbReference>
<feature type="transmembrane region" description="Helical" evidence="5">
    <location>
        <begin position="149"/>
        <end position="169"/>
    </location>
</feature>
<dbReference type="AlphaFoldDB" id="A0A0D8XQ80"/>
<dbReference type="EMBL" id="KN716377">
    <property type="protein sequence ID" value="KJH45954.1"/>
    <property type="molecule type" value="Genomic_DNA"/>
</dbReference>
<keyword evidence="4 5" id="KW-0472">Membrane</keyword>
<evidence type="ECO:0000256" key="3">
    <source>
        <dbReference type="ARBA" id="ARBA00022989"/>
    </source>
</evidence>
<feature type="transmembrane region" description="Helical" evidence="5">
    <location>
        <begin position="272"/>
        <end position="290"/>
    </location>
</feature>
<feature type="transmembrane region" description="Helical" evidence="5">
    <location>
        <begin position="359"/>
        <end position="376"/>
    </location>
</feature>
<proteinExistence type="predicted"/>